<feature type="region of interest" description="Disordered" evidence="9">
    <location>
        <begin position="1714"/>
        <end position="1759"/>
    </location>
</feature>
<keyword evidence="1" id="KW-0489">Methyltransferase</keyword>
<dbReference type="InterPro" id="IPR014001">
    <property type="entry name" value="Helicase_ATP-bd"/>
</dbReference>
<dbReference type="GO" id="GO:0005524">
    <property type="term" value="F:ATP binding"/>
    <property type="evidence" value="ECO:0007669"/>
    <property type="project" value="UniProtKB-KW"/>
</dbReference>
<gene>
    <name evidence="11" type="ORF">LTR36_009311</name>
</gene>
<dbReference type="GO" id="GO:0006281">
    <property type="term" value="P:DNA repair"/>
    <property type="evidence" value="ECO:0007669"/>
    <property type="project" value="TreeGrafter"/>
</dbReference>
<dbReference type="Gene3D" id="3.40.50.150">
    <property type="entry name" value="Vaccinia Virus protein VP39"/>
    <property type="match status" value="1"/>
</dbReference>
<dbReference type="EMBL" id="JAVFHQ010000069">
    <property type="protein sequence ID" value="KAK4540354.1"/>
    <property type="molecule type" value="Genomic_DNA"/>
</dbReference>
<dbReference type="InterPro" id="IPR017907">
    <property type="entry name" value="Znf_RING_CS"/>
</dbReference>
<dbReference type="InterPro" id="IPR027417">
    <property type="entry name" value="P-loop_NTPase"/>
</dbReference>
<dbReference type="GO" id="GO:0008270">
    <property type="term" value="F:zinc ion binding"/>
    <property type="evidence" value="ECO:0007669"/>
    <property type="project" value="UniProtKB-KW"/>
</dbReference>
<dbReference type="Gene3D" id="3.40.50.300">
    <property type="entry name" value="P-loop containing nucleotide triphosphate hydrolases"/>
    <property type="match status" value="2"/>
</dbReference>
<dbReference type="SMART" id="SM00487">
    <property type="entry name" value="DEXDc"/>
    <property type="match status" value="1"/>
</dbReference>
<evidence type="ECO:0000259" key="10">
    <source>
        <dbReference type="PROSITE" id="PS51194"/>
    </source>
</evidence>
<dbReference type="Pfam" id="PF00271">
    <property type="entry name" value="Helicase_C"/>
    <property type="match status" value="1"/>
</dbReference>
<dbReference type="PROSITE" id="PS51194">
    <property type="entry name" value="HELICASE_CTER"/>
    <property type="match status" value="1"/>
</dbReference>
<keyword evidence="2" id="KW-0808">Transferase</keyword>
<dbReference type="InterPro" id="IPR001650">
    <property type="entry name" value="Helicase_C-like"/>
</dbReference>
<accession>A0AAV9J6S6</accession>
<dbReference type="PANTHER" id="PTHR45626:SF26">
    <property type="entry name" value="FAMILY HELICASE, PUTATIVE (AFU_ORTHOLOGUE AFUA_2G09120)-RELATED"/>
    <property type="match status" value="1"/>
</dbReference>
<reference evidence="11 12" key="1">
    <citation type="submission" date="2021-11" db="EMBL/GenBank/DDBJ databases">
        <title>Black yeast isolated from Biological Soil Crust.</title>
        <authorList>
            <person name="Kurbessoian T."/>
        </authorList>
    </citation>
    <scope>NUCLEOTIDE SEQUENCE [LARGE SCALE GENOMIC DNA]</scope>
    <source>
        <strain evidence="11 12">CCFEE 5522</strain>
    </source>
</reference>
<evidence type="ECO:0000256" key="6">
    <source>
        <dbReference type="ARBA" id="ARBA00022801"/>
    </source>
</evidence>
<feature type="domain" description="Helicase C-terminal" evidence="10">
    <location>
        <begin position="1880"/>
        <end position="2043"/>
    </location>
</feature>
<dbReference type="CDD" id="cd18793">
    <property type="entry name" value="SF2_C_SNF"/>
    <property type="match status" value="1"/>
</dbReference>
<evidence type="ECO:0000256" key="1">
    <source>
        <dbReference type="ARBA" id="ARBA00022603"/>
    </source>
</evidence>
<evidence type="ECO:0000256" key="4">
    <source>
        <dbReference type="ARBA" id="ARBA00022741"/>
    </source>
</evidence>
<feature type="compositionally biased region" description="Low complexity" evidence="9">
    <location>
        <begin position="74"/>
        <end position="93"/>
    </location>
</feature>
<dbReference type="InterPro" id="IPR049730">
    <property type="entry name" value="SNF2/RAD54-like_C"/>
</dbReference>
<keyword evidence="12" id="KW-1185">Reference proteome</keyword>
<evidence type="ECO:0000256" key="7">
    <source>
        <dbReference type="ARBA" id="ARBA00022833"/>
    </source>
</evidence>
<dbReference type="PANTHER" id="PTHR45626">
    <property type="entry name" value="TRANSCRIPTION TERMINATION FACTOR 2-RELATED"/>
    <property type="match status" value="1"/>
</dbReference>
<organism evidence="11 12">
    <name type="scientific">Oleoguttula mirabilis</name>
    <dbReference type="NCBI Taxonomy" id="1507867"/>
    <lineage>
        <taxon>Eukaryota</taxon>
        <taxon>Fungi</taxon>
        <taxon>Dikarya</taxon>
        <taxon>Ascomycota</taxon>
        <taxon>Pezizomycotina</taxon>
        <taxon>Dothideomycetes</taxon>
        <taxon>Dothideomycetidae</taxon>
        <taxon>Mycosphaerellales</taxon>
        <taxon>Teratosphaeriaceae</taxon>
        <taxon>Oleoguttula</taxon>
    </lineage>
</organism>
<evidence type="ECO:0000256" key="9">
    <source>
        <dbReference type="SAM" id="MobiDB-lite"/>
    </source>
</evidence>
<dbReference type="PROSITE" id="PS00518">
    <property type="entry name" value="ZF_RING_1"/>
    <property type="match status" value="1"/>
</dbReference>
<comment type="caution">
    <text evidence="11">The sequence shown here is derived from an EMBL/GenBank/DDBJ whole genome shotgun (WGS) entry which is preliminary data.</text>
</comment>
<dbReference type="GO" id="GO:0016787">
    <property type="term" value="F:hydrolase activity"/>
    <property type="evidence" value="ECO:0007669"/>
    <property type="project" value="UniProtKB-KW"/>
</dbReference>
<keyword evidence="8" id="KW-0067">ATP-binding</keyword>
<dbReference type="GO" id="GO:0008094">
    <property type="term" value="F:ATP-dependent activity, acting on DNA"/>
    <property type="evidence" value="ECO:0007669"/>
    <property type="project" value="TreeGrafter"/>
</dbReference>
<evidence type="ECO:0000313" key="11">
    <source>
        <dbReference type="EMBL" id="KAK4540354.1"/>
    </source>
</evidence>
<keyword evidence="5" id="KW-0863">Zinc-finger</keyword>
<feature type="compositionally biased region" description="Low complexity" evidence="9">
    <location>
        <begin position="47"/>
        <end position="62"/>
    </location>
</feature>
<dbReference type="InterPro" id="IPR000330">
    <property type="entry name" value="SNF2_N"/>
</dbReference>
<dbReference type="InterPro" id="IPR001525">
    <property type="entry name" value="C5_MeTfrase"/>
</dbReference>
<dbReference type="GO" id="GO:0032259">
    <property type="term" value="P:methylation"/>
    <property type="evidence" value="ECO:0007669"/>
    <property type="project" value="UniProtKB-KW"/>
</dbReference>
<dbReference type="Pfam" id="PF00176">
    <property type="entry name" value="SNF2-rel_dom"/>
    <property type="match status" value="1"/>
</dbReference>
<protein>
    <recommendedName>
        <fullName evidence="10">Helicase C-terminal domain-containing protein</fullName>
    </recommendedName>
</protein>
<dbReference type="InterPro" id="IPR029063">
    <property type="entry name" value="SAM-dependent_MTases_sf"/>
</dbReference>
<dbReference type="SUPFAM" id="SSF52540">
    <property type="entry name" value="P-loop containing nucleoside triphosphate hydrolases"/>
    <property type="match status" value="2"/>
</dbReference>
<dbReference type="GO" id="GO:0008168">
    <property type="term" value="F:methyltransferase activity"/>
    <property type="evidence" value="ECO:0007669"/>
    <property type="project" value="UniProtKB-KW"/>
</dbReference>
<keyword evidence="3" id="KW-0479">Metal-binding</keyword>
<dbReference type="Proteomes" id="UP001324427">
    <property type="component" value="Unassembled WGS sequence"/>
</dbReference>
<sequence length="2122" mass="234710">MDSGSEDELACSSSAPAKRTQARSKVKPVESDFEDEATSIVQDVSEVNSDVAMDDSSSVATSEHYAEEEEAKAAKPSKASARPKPATKAAAKKNISTVTASTARKTMAEGMKRLLTRPKGQGRGLDPNLPPLHDIDDIFRDVTTRALTLGLDKALDHLRSRPLRVATMCSGTESPLLALQTVHEALKDLGLNTIDVEHVFSAEIVPYKQAYIERNFAPPIIFRDITEFSDAFNSDTPTATTAYGSRVAVPTGVDIVIAGTSCVDYSKLNNKKKDISDGGESGRTWEGALAYCKACRPAIVIFENVVGAAWGSMLEHYRQIDYDCKGVLVDTKDFYIPHTRQRGYMVCFDKRRAGVDAAGMAAQWQTLMQKFQRYASSPVSSFLLPNDQVSVRQQIREDVAIREVDWSQCEITQMLYRLMRGLGYARPFTHWQESGTMVPPENGSASWYHKMVERVLDTIDCCILRKSLPEAGMYDARFKTRIWDLSQNIYRNTDHSPFGITGCITPSGLFFVSDAGRALVPEESLKLQGIPLDKISFTTETPAELQDLAGNAMTSTVVGSALLASLIVGHKLIDPDEALAIPFYAGLQKRPVTMLSYDSVAAQDHTCSSDAAELDVPLMLRDTARSARRCYCEGSYGMSENSLQQCIDCGHTTCTSCGGNPSHDYRQDQTSNNGRLSPSVFEQQLKSRLPLRVSFCDVGDFAELAPSSEDETIPQYLDAVQRAAASAFSFARLRRTHCWTASYVAQNARLDLVIEDSRAEWRLFALPGKDLAREDVLRLYLEQPIAKAVLKATLLDAEWVWRLPIERKNVAKLTVAGSTALTWWARNGLPKYENHAQPDRLLVEITSQGLTAAESSIGGTYRYLPKCGKACDSLYQKVTDAPDERPLYLFLDPTRTGQPEKDSFVFSHNKSLLEYDEVRLIVARVKAPWRPWSTQPQNTKIAPAEISFDDVWQAAPFTIALQACDTAIDVRSAARLPALDSSMDCNSALLLASCRADFCRPESMQFDDAANLVNNTQFLQDNAWVFEAMRRRLSDEAWHTIAHEELTKHCDNCAPQKPHLRWRLADDQTTVAPYEDPVSAAAYERAVKSRPSPLVVRFAAQSDGQYAVDFGVSITSLAHRAVARLPSGVRDVDVSWKLSTQHTTPLSSFSAFKLHATKGIEPHNTNLGMSVSLFPKQRLSLAWMRSQETGMGTKFVIEEAAEATLPVHNWRVEVRASVPVYVRGGVCADHPGFGKTITSLALIQAQLLESTPAQIKLDLTERQGGAQSDLIASTATLIICPGTLMQQWKDEIDDKLGHPKGVLTVNSASQLSRYTLADFENATIILFNRSILTSESYAERLAAFAGIPGPATSSGRSFAQWLTFAKSRVSAHLRVLKASGVSALRAHVRSEYQQVVRSADFKSNVPSRRLRGKNYVAGKSKKAQTESSKAAAASIDVSDVDKPLLEMFYFNRMIIDEFHLQAPKEYAAITAIQADKRWALSATPELADFYDIAKMAGLLGVPLRIGSDARGIMKAKNAKDLRKDMTDFERFDAMREILSSSMHARIHEIDQLFLDTFVRRNIMDFAELKYEDTLVPVVLDLDHRAMYTELSQHLNSSDMKIKKGRRSQATDRQERLHAGIATSATAEEALSKTAAFFKLDINRDADSGAGLAAAILVREHESRDLLLELSGAIINARDGEPEPFSKWIQTRIDDRMLGDEATISDVKRLLRPASIGPPKQIKASKPKASKSKRKRSLSEMEDHDEDESEETAASTKAGGKNALTSAVNNLCGRLVVSKRSLRYLQNVQRLQQLATTSAVGEEHCDSANCHTSLHSAEDVAVSAFCGHAICKDCYNHLRHEQHGKQCPAAGCATNMEPHHLLWTSKMGDLARTSHSPYGAKIDAALDILEDVRKRHDKAILFVQYQQQTLEVQQALKDRKIPALVVKDVGTAGEKIEQFRNSTAHTVIVLNSSDETAAGSNLQHANHVVFLSPLLKEDQYGYEATMAQAIGRVRRHGQQKPIHVYRVVALDTIDVDVLEHRERRVGPMTERGAPAITPPLSASARPLDISGEEAKPERTQLVRERGRYSLRPHSWLVRRGGAEADADADPAEAAKVKGKTRVLGWEDFSSLVKFSRAFTEDDD</sequence>
<dbReference type="Pfam" id="PF00145">
    <property type="entry name" value="DNA_methylase"/>
    <property type="match status" value="1"/>
</dbReference>
<dbReference type="SUPFAM" id="SSF53335">
    <property type="entry name" value="S-adenosyl-L-methionine-dependent methyltransferases"/>
    <property type="match status" value="1"/>
</dbReference>
<evidence type="ECO:0000256" key="2">
    <source>
        <dbReference type="ARBA" id="ARBA00022679"/>
    </source>
</evidence>
<dbReference type="InterPro" id="IPR050628">
    <property type="entry name" value="SNF2_RAD54_helicase_TF"/>
</dbReference>
<proteinExistence type="predicted"/>
<feature type="region of interest" description="Disordered" evidence="9">
    <location>
        <begin position="1"/>
        <end position="94"/>
    </location>
</feature>
<feature type="compositionally biased region" description="Acidic residues" evidence="9">
    <location>
        <begin position="1739"/>
        <end position="1750"/>
    </location>
</feature>
<evidence type="ECO:0000256" key="3">
    <source>
        <dbReference type="ARBA" id="ARBA00022723"/>
    </source>
</evidence>
<evidence type="ECO:0000256" key="5">
    <source>
        <dbReference type="ARBA" id="ARBA00022771"/>
    </source>
</evidence>
<dbReference type="GO" id="GO:0005634">
    <property type="term" value="C:nucleus"/>
    <property type="evidence" value="ECO:0007669"/>
    <property type="project" value="TreeGrafter"/>
</dbReference>
<keyword evidence="7" id="KW-0862">Zinc</keyword>
<name>A0AAV9J6S6_9PEZI</name>
<evidence type="ECO:0000256" key="8">
    <source>
        <dbReference type="ARBA" id="ARBA00022840"/>
    </source>
</evidence>
<keyword evidence="6" id="KW-0378">Hydrolase</keyword>
<feature type="compositionally biased region" description="Basic residues" evidence="9">
    <location>
        <begin position="1722"/>
        <end position="1735"/>
    </location>
</feature>
<keyword evidence="4" id="KW-0547">Nucleotide-binding</keyword>
<evidence type="ECO:0000313" key="12">
    <source>
        <dbReference type="Proteomes" id="UP001324427"/>
    </source>
</evidence>